<keyword evidence="3" id="KW-0614">Plasmid</keyword>
<name>A0A3G8MCH0_9HYPH</name>
<feature type="region of interest" description="Disordered" evidence="1">
    <location>
        <begin position="60"/>
        <end position="84"/>
    </location>
</feature>
<reference evidence="3 4" key="1">
    <citation type="submission" date="2018-11" db="EMBL/GenBank/DDBJ databases">
        <title>Genome squencing of methanotrophic bacteria isolated from alkaline groundwater in Korea.</title>
        <authorList>
            <person name="Nguyen L.N."/>
        </authorList>
    </citation>
    <scope>NUCLEOTIDE SEQUENCE [LARGE SCALE GENOMIC DNA]</scope>
    <source>
        <strain evidence="3 4">GW6</strain>
        <plasmid evidence="4">pgw6_1</plasmid>
    </source>
</reference>
<organism evidence="3 4">
    <name type="scientific">Methylocystis rosea</name>
    <dbReference type="NCBI Taxonomy" id="173366"/>
    <lineage>
        <taxon>Bacteria</taxon>
        <taxon>Pseudomonadati</taxon>
        <taxon>Pseudomonadota</taxon>
        <taxon>Alphaproteobacteria</taxon>
        <taxon>Hyphomicrobiales</taxon>
        <taxon>Methylocystaceae</taxon>
        <taxon>Methylocystis</taxon>
    </lineage>
</organism>
<protein>
    <recommendedName>
        <fullName evidence="5">Transporter</fullName>
    </recommendedName>
</protein>
<dbReference type="Proteomes" id="UP000273982">
    <property type="component" value="Plasmid pGW6_1"/>
</dbReference>
<dbReference type="KEGG" id="mros:EHO51_19355"/>
<dbReference type="AlphaFoldDB" id="A0A3G8MCH0"/>
<feature type="signal peptide" evidence="2">
    <location>
        <begin position="1"/>
        <end position="25"/>
    </location>
</feature>
<proteinExistence type="predicted"/>
<evidence type="ECO:0000256" key="1">
    <source>
        <dbReference type="SAM" id="MobiDB-lite"/>
    </source>
</evidence>
<evidence type="ECO:0000256" key="2">
    <source>
        <dbReference type="SAM" id="SignalP"/>
    </source>
</evidence>
<accession>A0A3G8MCH0</accession>
<evidence type="ECO:0000313" key="4">
    <source>
        <dbReference type="Proteomes" id="UP000273982"/>
    </source>
</evidence>
<dbReference type="EMBL" id="CP034087">
    <property type="protein sequence ID" value="AZG78955.1"/>
    <property type="molecule type" value="Genomic_DNA"/>
</dbReference>
<evidence type="ECO:0000313" key="3">
    <source>
        <dbReference type="EMBL" id="AZG78955.1"/>
    </source>
</evidence>
<gene>
    <name evidence="3" type="ORF">EHO51_19355</name>
</gene>
<sequence>MTRLSSAAAPALGMAAFFATSPAFAHCFVGPRFFPSTLAVHDPCVNDELSFIGGSGLGASHGHGGGGHGDGHEDGHGGGVGGDVAPPRDYGIVGEWQKRITQDFAVSVESGWTRLHAIGGASASGWNNFETSFQYQFLTAPEAEFVAKAGLSVEWGATGNRSVGAERFTSLTPMIYFGKGFGDLPDSVGYLRPFAVTGQFGYSVPTWGRTVTSEVHHEVEEEVEDGETHVHEHTELHQSVERHPYAFVWGAAVQYSLPYLKAQVIDLELPDFINRLTPLVEVKFAQPFTNTLTSGRQLVGTVNPGVIWTGQYFQLGAEAIIPINRASGKSVGWMLQLHFYLDDIFPTTIGRPIIQAVLPTTIGQPTSLSFE</sequence>
<keyword evidence="2" id="KW-0732">Signal</keyword>
<geneLocation type="plasmid" evidence="4">
    <name>pgw6_1</name>
</geneLocation>
<feature type="chain" id="PRO_5018296882" description="Transporter" evidence="2">
    <location>
        <begin position="26"/>
        <end position="371"/>
    </location>
</feature>
<evidence type="ECO:0008006" key="5">
    <source>
        <dbReference type="Google" id="ProtNLM"/>
    </source>
</evidence>